<dbReference type="SUPFAM" id="SSF54373">
    <property type="entry name" value="FAD-linked reductases, C-terminal domain"/>
    <property type="match status" value="1"/>
</dbReference>
<name>A0A8H6T6P5_MYCCL</name>
<evidence type="ECO:0000259" key="6">
    <source>
        <dbReference type="PROSITE" id="PS00623"/>
    </source>
</evidence>
<comment type="caution">
    <text evidence="8">The sequence shown here is derived from an EMBL/GenBank/DDBJ whole genome shotgun (WGS) entry which is preliminary data.</text>
</comment>
<dbReference type="Gene3D" id="3.50.50.60">
    <property type="entry name" value="FAD/NAD(P)-binding domain"/>
    <property type="match status" value="1"/>
</dbReference>
<evidence type="ECO:0000256" key="3">
    <source>
        <dbReference type="PIRSR" id="PIRSR000137-1"/>
    </source>
</evidence>
<dbReference type="InterPro" id="IPR007867">
    <property type="entry name" value="GMC_OxRtase_C"/>
</dbReference>
<reference evidence="8" key="1">
    <citation type="submission" date="2020-05" db="EMBL/GenBank/DDBJ databases">
        <title>Mycena genomes resolve the evolution of fungal bioluminescence.</title>
        <authorList>
            <person name="Tsai I.J."/>
        </authorList>
    </citation>
    <scope>NUCLEOTIDE SEQUENCE</scope>
    <source>
        <strain evidence="8">110903Hualien_Pintung</strain>
    </source>
</reference>
<dbReference type="OrthoDB" id="269227at2759"/>
<dbReference type="Pfam" id="PF05199">
    <property type="entry name" value="GMC_oxred_C"/>
    <property type="match status" value="1"/>
</dbReference>
<sequence length="517" mass="56640">MSDGNHSTVFDSARARAVDPRFGRADSLITGRGLGGSSRINGGQYTVGAAGEFNACAAAGRKGWAYEEMKTFLVRSQMWNGEASREWHGREGPIQVRTFEGYQFPVSEQAAEAMARLGFPSIDDMHSPLDPGIGWNKMQFALNPDGTRSSAFRAYLPRSFLESPSCRLDICTNAIVGKVVLDGRETKQHRAAVVEIHSVDGRHLRIVKVKCEIVLAAGALQTPKILLLSGIGPRDDLETLGIEVLHNLPGVGGYLQDHAYVTTTYHCPLAHSMWSMFRHPWVLLGQLVQYMRYGTGWLLCTIVEAEVFFKSSLIRADGTVDKEATAQHLDAADPRNLADFGVMSCGLAEPKGDRSRGFFGLNCVVMSAKSHGRVSLLSRDSAQNPHYQFNYLSAPEDRVALRAALRVSISIAQEMQASGYPLRVEALKAPNAKDDETLDAFINAQVETMFHYTSTCRMAPMDDSTAPGVVDDELRVHGVPNLRVADASVFPTVPVTHPQALVYAIAEKCADMILRAW</sequence>
<dbReference type="GO" id="GO:0016614">
    <property type="term" value="F:oxidoreductase activity, acting on CH-OH group of donors"/>
    <property type="evidence" value="ECO:0007669"/>
    <property type="project" value="InterPro"/>
</dbReference>
<dbReference type="AlphaFoldDB" id="A0A8H6T6P5"/>
<gene>
    <name evidence="8" type="ORF">HMN09_00584000</name>
</gene>
<feature type="binding site" evidence="4">
    <location>
        <position position="176"/>
    </location>
    <ligand>
        <name>FAD</name>
        <dbReference type="ChEBI" id="CHEBI:57692"/>
    </ligand>
</feature>
<dbReference type="PROSITE" id="PS00624">
    <property type="entry name" value="GMC_OXRED_2"/>
    <property type="match status" value="1"/>
</dbReference>
<proteinExistence type="inferred from homology"/>
<dbReference type="PROSITE" id="PS00623">
    <property type="entry name" value="GMC_OXRED_1"/>
    <property type="match status" value="1"/>
</dbReference>
<evidence type="ECO:0000256" key="5">
    <source>
        <dbReference type="RuleBase" id="RU003968"/>
    </source>
</evidence>
<keyword evidence="5" id="KW-0285">Flavoprotein</keyword>
<evidence type="ECO:0000313" key="9">
    <source>
        <dbReference type="Proteomes" id="UP000613580"/>
    </source>
</evidence>
<feature type="binding site" evidence="4">
    <location>
        <begin position="498"/>
        <end position="499"/>
    </location>
    <ligand>
        <name>FAD</name>
        <dbReference type="ChEBI" id="CHEBI:57692"/>
    </ligand>
</feature>
<comment type="cofactor">
    <cofactor evidence="1 4">
        <name>FAD</name>
        <dbReference type="ChEBI" id="CHEBI:57692"/>
    </cofactor>
</comment>
<dbReference type="Proteomes" id="UP000613580">
    <property type="component" value="Unassembled WGS sequence"/>
</dbReference>
<keyword evidence="4 5" id="KW-0274">FAD</keyword>
<accession>A0A8H6T6P5</accession>
<dbReference type="InterPro" id="IPR036188">
    <property type="entry name" value="FAD/NAD-bd_sf"/>
</dbReference>
<feature type="domain" description="Glucose-methanol-choline oxidoreductase N-terminal" evidence="7">
    <location>
        <begin position="218"/>
        <end position="232"/>
    </location>
</feature>
<protein>
    <submittedName>
        <fullName evidence="8">FAD/NAD(P)-binding domain-containing protein</fullName>
    </submittedName>
</protein>
<evidence type="ECO:0000256" key="1">
    <source>
        <dbReference type="ARBA" id="ARBA00001974"/>
    </source>
</evidence>
<dbReference type="PANTHER" id="PTHR11552">
    <property type="entry name" value="GLUCOSE-METHANOL-CHOLINE GMC OXIDOREDUCTASE"/>
    <property type="match status" value="1"/>
</dbReference>
<evidence type="ECO:0000259" key="7">
    <source>
        <dbReference type="PROSITE" id="PS00624"/>
    </source>
</evidence>
<evidence type="ECO:0000256" key="2">
    <source>
        <dbReference type="ARBA" id="ARBA00010790"/>
    </source>
</evidence>
<feature type="active site" description="Proton acceptor" evidence="3">
    <location>
        <position position="497"/>
    </location>
</feature>
<dbReference type="InterPro" id="IPR000172">
    <property type="entry name" value="GMC_OxRdtase_N"/>
</dbReference>
<feature type="domain" description="Glucose-methanol-choline oxidoreductase N-terminal" evidence="6">
    <location>
        <begin position="31"/>
        <end position="54"/>
    </location>
</feature>
<dbReference type="Gene3D" id="3.30.560.10">
    <property type="entry name" value="Glucose Oxidase, domain 3"/>
    <property type="match status" value="1"/>
</dbReference>
<feature type="active site" description="Proton donor" evidence="3">
    <location>
        <position position="451"/>
    </location>
</feature>
<dbReference type="Pfam" id="PF00732">
    <property type="entry name" value="GMC_oxred_N"/>
    <property type="match status" value="1"/>
</dbReference>
<evidence type="ECO:0000313" key="8">
    <source>
        <dbReference type="EMBL" id="KAF7310420.1"/>
    </source>
</evidence>
<dbReference type="EMBL" id="JACAZE010000007">
    <property type="protein sequence ID" value="KAF7310420.1"/>
    <property type="molecule type" value="Genomic_DNA"/>
</dbReference>
<dbReference type="PIRSF" id="PIRSF000137">
    <property type="entry name" value="Alcohol_oxidase"/>
    <property type="match status" value="1"/>
</dbReference>
<dbReference type="GO" id="GO:0050660">
    <property type="term" value="F:flavin adenine dinucleotide binding"/>
    <property type="evidence" value="ECO:0007669"/>
    <property type="project" value="InterPro"/>
</dbReference>
<evidence type="ECO:0000256" key="4">
    <source>
        <dbReference type="PIRSR" id="PIRSR000137-2"/>
    </source>
</evidence>
<dbReference type="InterPro" id="IPR012132">
    <property type="entry name" value="GMC_OxRdtase"/>
</dbReference>
<organism evidence="8 9">
    <name type="scientific">Mycena chlorophos</name>
    <name type="common">Agaric fungus</name>
    <name type="synonym">Agaricus chlorophos</name>
    <dbReference type="NCBI Taxonomy" id="658473"/>
    <lineage>
        <taxon>Eukaryota</taxon>
        <taxon>Fungi</taxon>
        <taxon>Dikarya</taxon>
        <taxon>Basidiomycota</taxon>
        <taxon>Agaricomycotina</taxon>
        <taxon>Agaricomycetes</taxon>
        <taxon>Agaricomycetidae</taxon>
        <taxon>Agaricales</taxon>
        <taxon>Marasmiineae</taxon>
        <taxon>Mycenaceae</taxon>
        <taxon>Mycena</taxon>
    </lineage>
</organism>
<dbReference type="PANTHER" id="PTHR11552:SF219">
    <property type="entry name" value="GLUCOSE-METHANOL-CHOLINE OXIDOREDUCTASE N-TERMINAL DOMAIN-CONTAINING PROTEIN"/>
    <property type="match status" value="1"/>
</dbReference>
<dbReference type="SUPFAM" id="SSF51905">
    <property type="entry name" value="FAD/NAD(P)-binding domain"/>
    <property type="match status" value="1"/>
</dbReference>
<keyword evidence="9" id="KW-1185">Reference proteome</keyword>
<comment type="similarity">
    <text evidence="2 5">Belongs to the GMC oxidoreductase family.</text>
</comment>